<name>A0ACB0L7L2_TRIPR</name>
<sequence>MVNDRIHHHRGSIPVIANPNESPMVVINDKKNDFSIFPPINHENLNLFTNHQIPPQLQPQSPPSCSPPSFSTSDCETCREYSPQLDSTLRKGGDFIGWLCIGFQILRSKFVSAVSSCRNRGGAIRSFGLPAVTVVFIVMMLMRRKKNRRRNRNLTPNESRLVQIIMEKDGKIAQLLHQIAQMNEMLIERHKALAAKVVK</sequence>
<protein>
    <submittedName>
        <fullName evidence="1">Uncharacterized protein</fullName>
    </submittedName>
</protein>
<gene>
    <name evidence="1" type="ORF">MILVUS5_LOCUS29771</name>
</gene>
<dbReference type="Proteomes" id="UP001177021">
    <property type="component" value="Unassembled WGS sequence"/>
</dbReference>
<comment type="caution">
    <text evidence="1">The sequence shown here is derived from an EMBL/GenBank/DDBJ whole genome shotgun (WGS) entry which is preliminary data.</text>
</comment>
<reference evidence="1" key="1">
    <citation type="submission" date="2023-10" db="EMBL/GenBank/DDBJ databases">
        <authorList>
            <person name="Rodriguez Cubillos JULIANA M."/>
            <person name="De Vega J."/>
        </authorList>
    </citation>
    <scope>NUCLEOTIDE SEQUENCE</scope>
</reference>
<evidence type="ECO:0000313" key="2">
    <source>
        <dbReference type="Proteomes" id="UP001177021"/>
    </source>
</evidence>
<accession>A0ACB0L7L2</accession>
<organism evidence="1 2">
    <name type="scientific">Trifolium pratense</name>
    <name type="common">Red clover</name>
    <dbReference type="NCBI Taxonomy" id="57577"/>
    <lineage>
        <taxon>Eukaryota</taxon>
        <taxon>Viridiplantae</taxon>
        <taxon>Streptophyta</taxon>
        <taxon>Embryophyta</taxon>
        <taxon>Tracheophyta</taxon>
        <taxon>Spermatophyta</taxon>
        <taxon>Magnoliopsida</taxon>
        <taxon>eudicotyledons</taxon>
        <taxon>Gunneridae</taxon>
        <taxon>Pentapetalae</taxon>
        <taxon>rosids</taxon>
        <taxon>fabids</taxon>
        <taxon>Fabales</taxon>
        <taxon>Fabaceae</taxon>
        <taxon>Papilionoideae</taxon>
        <taxon>50 kb inversion clade</taxon>
        <taxon>NPAAA clade</taxon>
        <taxon>Hologalegina</taxon>
        <taxon>IRL clade</taxon>
        <taxon>Trifolieae</taxon>
        <taxon>Trifolium</taxon>
    </lineage>
</organism>
<dbReference type="EMBL" id="CASHSV030000409">
    <property type="protein sequence ID" value="CAJ2664600.1"/>
    <property type="molecule type" value="Genomic_DNA"/>
</dbReference>
<keyword evidence="2" id="KW-1185">Reference proteome</keyword>
<evidence type="ECO:0000313" key="1">
    <source>
        <dbReference type="EMBL" id="CAJ2664600.1"/>
    </source>
</evidence>
<proteinExistence type="predicted"/>